<sequence>MKKLMTWIMLGVMLVCLFIIQSSNVIAAQQDVSKASTSLKSESKLKSNSSSTKDTSEIVSSKSVSNSTSSSSDEAESSTSSKSSSKSTESVLVQSSSSGKLPSIESVKEANEQLVNGKSTSKSVGVSPDGFNDGITDWKEVPQNTIEYLPLDDPGVKLGYTFGNSDGSLKSEYNSNDPAPTTRDYVDPKTNVFILANGKIINGFHKGNQGLTTSYGYALTTETSNQKQILAETSIPYLMDKGFKIYEGTTSYNKPALKAVGIATVKGVKLKVEFVLRPSEEQPVIKQEMYLQDVGTGNETVRIFYAEDTELDDNQGPDIYAQGNRNGMYMMEKGYKFIMQDKIADGPDHYQGIRYQTAGAQMDTQSKYGMADYTYYGSSLGGADLSPFTVDEGSLVAGAGDSALGAMWEPQTLDATKVYHYRNDVGFFNEGVVVPEAVVSYTNNTTTDKKNHVLDEITLNFATHNIGFKSVWDNITMTATIPAGLTVDPKTMKAKLNDGSEVNVDVKSYNASTHKITYKLPKDLADNEWTTVSVDTKINSKASNKTLQPSMVSQGGKALYNKASAQTDIPVELAPTVIDKTVRNESEKETEYQDTTQVHARDVGSYDGITDKLFDIIHYKGAFYYGN</sequence>
<feature type="region of interest" description="Disordered" evidence="1">
    <location>
        <begin position="37"/>
        <end position="135"/>
    </location>
</feature>
<feature type="chain" id="PRO_5042136312" description="MucBP domain-containing protein" evidence="2">
    <location>
        <begin position="28"/>
        <end position="627"/>
    </location>
</feature>
<evidence type="ECO:0000256" key="1">
    <source>
        <dbReference type="SAM" id="MobiDB-lite"/>
    </source>
</evidence>
<proteinExistence type="predicted"/>
<keyword evidence="2" id="KW-0732">Signal</keyword>
<name>A0AAE8SBG7_LATSK</name>
<evidence type="ECO:0000313" key="4">
    <source>
        <dbReference type="Proteomes" id="UP000239650"/>
    </source>
</evidence>
<accession>A0AAE8SBG7</accession>
<feature type="compositionally biased region" description="Low complexity" evidence="1">
    <location>
        <begin position="37"/>
        <end position="100"/>
    </location>
</feature>
<organism evidence="3 4">
    <name type="scientific">Latilactobacillus sakei</name>
    <name type="common">Lactobacillus sakei</name>
    <dbReference type="NCBI Taxonomy" id="1599"/>
    <lineage>
        <taxon>Bacteria</taxon>
        <taxon>Bacillati</taxon>
        <taxon>Bacillota</taxon>
        <taxon>Bacilli</taxon>
        <taxon>Lactobacillales</taxon>
        <taxon>Lactobacillaceae</taxon>
        <taxon>Latilactobacillus</taxon>
    </lineage>
</organism>
<dbReference type="AlphaFoldDB" id="A0AAE8SBG7"/>
<feature type="compositionally biased region" description="Polar residues" evidence="1">
    <location>
        <begin position="113"/>
        <end position="124"/>
    </location>
</feature>
<protein>
    <recommendedName>
        <fullName evidence="5">MucBP domain-containing protein</fullName>
    </recommendedName>
</protein>
<evidence type="ECO:0000256" key="2">
    <source>
        <dbReference type="SAM" id="SignalP"/>
    </source>
</evidence>
<dbReference type="RefSeq" id="WP_061827316.1">
    <property type="nucleotide sequence ID" value="NZ_CM125432.1"/>
</dbReference>
<comment type="caution">
    <text evidence="3">The sequence shown here is derived from an EMBL/GenBank/DDBJ whole genome shotgun (WGS) entry which is preliminary data.</text>
</comment>
<gene>
    <name evidence="3" type="ORF">LAS9267_01782</name>
</gene>
<evidence type="ECO:0008006" key="5">
    <source>
        <dbReference type="Google" id="ProtNLM"/>
    </source>
</evidence>
<feature type="signal peptide" evidence="2">
    <location>
        <begin position="1"/>
        <end position="27"/>
    </location>
</feature>
<evidence type="ECO:0000313" key="3">
    <source>
        <dbReference type="EMBL" id="SPE22877.1"/>
    </source>
</evidence>
<dbReference type="EMBL" id="OKRC01000010">
    <property type="protein sequence ID" value="SPE22877.1"/>
    <property type="molecule type" value="Genomic_DNA"/>
</dbReference>
<dbReference type="Proteomes" id="UP000239650">
    <property type="component" value="Unassembled WGS sequence"/>
</dbReference>
<reference evidence="3 4" key="1">
    <citation type="submission" date="2018-02" db="EMBL/GenBank/DDBJ databases">
        <authorList>
            <person name="Rodrigo-Torres L."/>
            <person name="Arahal R. D."/>
            <person name="Lucena T."/>
        </authorList>
    </citation>
    <scope>NUCLEOTIDE SEQUENCE [LARGE SCALE GENOMIC DNA]</scope>
    <source>
        <strain evidence="3 4">CECT 9267</strain>
    </source>
</reference>